<dbReference type="Pfam" id="PF00583">
    <property type="entry name" value="Acetyltransf_1"/>
    <property type="match status" value="1"/>
</dbReference>
<name>H5SLE3_9ZZZZ</name>
<organism evidence="2">
    <name type="scientific">uncultured prokaryote</name>
    <dbReference type="NCBI Taxonomy" id="198431"/>
    <lineage>
        <taxon>unclassified sequences</taxon>
        <taxon>environmental samples</taxon>
    </lineage>
</organism>
<dbReference type="GO" id="GO:0016747">
    <property type="term" value="F:acyltransferase activity, transferring groups other than amino-acyl groups"/>
    <property type="evidence" value="ECO:0007669"/>
    <property type="project" value="InterPro"/>
</dbReference>
<evidence type="ECO:0000259" key="1">
    <source>
        <dbReference type="PROSITE" id="PS51186"/>
    </source>
</evidence>
<feature type="domain" description="N-acetyltransferase" evidence="1">
    <location>
        <begin position="27"/>
        <end position="185"/>
    </location>
</feature>
<dbReference type="EMBL" id="AP011763">
    <property type="protein sequence ID" value="BAL56979.1"/>
    <property type="molecule type" value="Genomic_DNA"/>
</dbReference>
<evidence type="ECO:0000313" key="2">
    <source>
        <dbReference type="EMBL" id="BAL56979.1"/>
    </source>
</evidence>
<reference evidence="2" key="2">
    <citation type="journal article" date="2012" name="PLoS ONE">
        <title>A Deeply Branching Thermophilic Bacterium with an Ancient Acetyl-CoA Pathway Dominates a Subsurface Ecosystem.</title>
        <authorList>
            <person name="Takami H."/>
            <person name="Noguchi H."/>
            <person name="Takaki Y."/>
            <person name="Uchiyama I."/>
            <person name="Toyoda A."/>
            <person name="Nishi S."/>
            <person name="Chee G.-J."/>
            <person name="Arai W."/>
            <person name="Nunoura T."/>
            <person name="Itoh T."/>
            <person name="Hattori M."/>
            <person name="Takai K."/>
        </authorList>
    </citation>
    <scope>NUCLEOTIDE SEQUENCE</scope>
</reference>
<dbReference type="PROSITE" id="PS51186">
    <property type="entry name" value="GNAT"/>
    <property type="match status" value="1"/>
</dbReference>
<sequence length="294" mass="32413">MVPRAAPRPGTARLTGRLQVPGGGRLFLVHIARTFEEREEARRLDNLALGPLRGATSQEVEEVARCGYVLLLRDMEGHLIGQSQVALGPTRRYPHLAPEEAFCVGTAVHPTFRGLGFGRILARAQEMCARHHRKERMVLLVRPENGRSIRMRLALGFQMVGYSPRALAHREGERGGRLRMEKSLVEGVLPPPPWPLVRLVEAGAVRLVKDEEGLAHALAGGEPLALPILAGDDSPDAVDDPSARSLLVRLFGAPYVGIGLLRPEEHGFPFPAPGRNLLVFWPRERLREVTRSLP</sequence>
<dbReference type="SUPFAM" id="SSF55729">
    <property type="entry name" value="Acyl-CoA N-acyltransferases (Nat)"/>
    <property type="match status" value="1"/>
</dbReference>
<protein>
    <recommendedName>
        <fullName evidence="1">N-acetyltransferase domain-containing protein</fullName>
    </recommendedName>
</protein>
<dbReference type="InterPro" id="IPR000182">
    <property type="entry name" value="GNAT_dom"/>
</dbReference>
<dbReference type="Gene3D" id="3.40.630.30">
    <property type="match status" value="1"/>
</dbReference>
<reference evidence="2" key="1">
    <citation type="journal article" date="2005" name="Environ. Microbiol.">
        <title>Genetic and functional properties of uncultivated thermophilic crenarchaeotes from a subsurface gold mine as revealed by analysis of genome fragments.</title>
        <authorList>
            <person name="Nunoura T."/>
            <person name="Hirayama H."/>
            <person name="Takami H."/>
            <person name="Oida H."/>
            <person name="Nishi S."/>
            <person name="Shimamura S."/>
            <person name="Suzuki Y."/>
            <person name="Inagaki F."/>
            <person name="Takai K."/>
            <person name="Nealson K.H."/>
            <person name="Horikoshi K."/>
        </authorList>
    </citation>
    <scope>NUCLEOTIDE SEQUENCE</scope>
</reference>
<proteinExistence type="predicted"/>
<accession>H5SLE3</accession>
<dbReference type="AlphaFoldDB" id="H5SLE3"/>
<dbReference type="InterPro" id="IPR016181">
    <property type="entry name" value="Acyl_CoA_acyltransferase"/>
</dbReference>
<gene>
    <name evidence="2" type="ORF">HGMM_F46A05C18</name>
</gene>